<dbReference type="RefSeq" id="WP_241412785.1">
    <property type="nucleotide sequence ID" value="NZ_JAKZGO010000009.1"/>
</dbReference>
<dbReference type="Proteomes" id="UP001165430">
    <property type="component" value="Unassembled WGS sequence"/>
</dbReference>
<organism evidence="1 2">
    <name type="scientific">Belliella alkalica</name>
    <dbReference type="NCBI Taxonomy" id="1730871"/>
    <lineage>
        <taxon>Bacteria</taxon>
        <taxon>Pseudomonadati</taxon>
        <taxon>Bacteroidota</taxon>
        <taxon>Cytophagia</taxon>
        <taxon>Cytophagales</taxon>
        <taxon>Cyclobacteriaceae</taxon>
        <taxon>Belliella</taxon>
    </lineage>
</organism>
<dbReference type="EMBL" id="JAKZGO010000009">
    <property type="protein sequence ID" value="MCH7414370.1"/>
    <property type="molecule type" value="Genomic_DNA"/>
</dbReference>
<evidence type="ECO:0000313" key="1">
    <source>
        <dbReference type="EMBL" id="MCH7414370.1"/>
    </source>
</evidence>
<protein>
    <submittedName>
        <fullName evidence="1">Uncharacterized protein</fullName>
    </submittedName>
</protein>
<keyword evidence="2" id="KW-1185">Reference proteome</keyword>
<accession>A0ABS9VEK9</accession>
<comment type="caution">
    <text evidence="1">The sequence shown here is derived from an EMBL/GenBank/DDBJ whole genome shotgun (WGS) entry which is preliminary data.</text>
</comment>
<name>A0ABS9VEK9_9BACT</name>
<gene>
    <name evidence="1" type="ORF">MM213_12800</name>
</gene>
<proteinExistence type="predicted"/>
<sequence length="83" mass="9347">MFLQHPPGYSSYIKEATYAPSLFLDIREWLSLELIAEMNEKIHGFSMERSSANPDIDKKDNCPTGGEGVKHKDELIFCASISP</sequence>
<evidence type="ECO:0000313" key="2">
    <source>
        <dbReference type="Proteomes" id="UP001165430"/>
    </source>
</evidence>
<reference evidence="1" key="1">
    <citation type="submission" date="2022-03" db="EMBL/GenBank/DDBJ databases">
        <title>De novo assembled genomes of Belliella spp. (Cyclobacteriaceae) strains.</title>
        <authorList>
            <person name="Szabo A."/>
            <person name="Korponai K."/>
            <person name="Felfoldi T."/>
        </authorList>
    </citation>
    <scope>NUCLEOTIDE SEQUENCE</scope>
    <source>
        <strain evidence="1">DSM 111903</strain>
    </source>
</reference>